<evidence type="ECO:0000256" key="2">
    <source>
        <dbReference type="ARBA" id="ARBA00022448"/>
    </source>
</evidence>
<dbReference type="SUPFAM" id="SSF161098">
    <property type="entry name" value="MetI-like"/>
    <property type="match status" value="1"/>
</dbReference>
<keyword evidence="5" id="KW-0571">Peptide transport</keyword>
<dbReference type="PANTHER" id="PTHR43386:SF1">
    <property type="entry name" value="D,D-DIPEPTIDE TRANSPORT SYSTEM PERMEASE PROTEIN DDPC-RELATED"/>
    <property type="match status" value="1"/>
</dbReference>
<dbReference type="Proteomes" id="UP001156882">
    <property type="component" value="Unassembled WGS sequence"/>
</dbReference>
<organism evidence="11 12">
    <name type="scientific">Labrys miyagiensis</name>
    <dbReference type="NCBI Taxonomy" id="346912"/>
    <lineage>
        <taxon>Bacteria</taxon>
        <taxon>Pseudomonadati</taxon>
        <taxon>Pseudomonadota</taxon>
        <taxon>Alphaproteobacteria</taxon>
        <taxon>Hyphomicrobiales</taxon>
        <taxon>Xanthobacteraceae</taxon>
        <taxon>Labrys</taxon>
    </lineage>
</organism>
<dbReference type="InterPro" id="IPR035906">
    <property type="entry name" value="MetI-like_sf"/>
</dbReference>
<dbReference type="EMBL" id="BSPC01000021">
    <property type="protein sequence ID" value="GLS19157.1"/>
    <property type="molecule type" value="Genomic_DNA"/>
</dbReference>
<keyword evidence="4 9" id="KW-0812">Transmembrane</keyword>
<evidence type="ECO:0000256" key="8">
    <source>
        <dbReference type="ARBA" id="ARBA00023136"/>
    </source>
</evidence>
<feature type="domain" description="ABC transmembrane type-1" evidence="10">
    <location>
        <begin position="88"/>
        <end position="277"/>
    </location>
</feature>
<evidence type="ECO:0000256" key="1">
    <source>
        <dbReference type="ARBA" id="ARBA00004651"/>
    </source>
</evidence>
<gene>
    <name evidence="11" type="ORF">GCM10007874_21740</name>
</gene>
<reference evidence="12" key="1">
    <citation type="journal article" date="2019" name="Int. J. Syst. Evol. Microbiol.">
        <title>The Global Catalogue of Microorganisms (GCM) 10K type strain sequencing project: providing services to taxonomists for standard genome sequencing and annotation.</title>
        <authorList>
            <consortium name="The Broad Institute Genomics Platform"/>
            <consortium name="The Broad Institute Genome Sequencing Center for Infectious Disease"/>
            <person name="Wu L."/>
            <person name="Ma J."/>
        </authorList>
    </citation>
    <scope>NUCLEOTIDE SEQUENCE [LARGE SCALE GENOMIC DNA]</scope>
    <source>
        <strain evidence="12">NBRC 101365</strain>
    </source>
</reference>
<comment type="subcellular location">
    <subcellularLocation>
        <location evidence="1 9">Cell membrane</location>
        <topology evidence="1 9">Multi-pass membrane protein</topology>
    </subcellularLocation>
</comment>
<dbReference type="CDD" id="cd06261">
    <property type="entry name" value="TM_PBP2"/>
    <property type="match status" value="1"/>
</dbReference>
<keyword evidence="12" id="KW-1185">Reference proteome</keyword>
<dbReference type="PROSITE" id="PS50928">
    <property type="entry name" value="ABC_TM1"/>
    <property type="match status" value="1"/>
</dbReference>
<evidence type="ECO:0000313" key="12">
    <source>
        <dbReference type="Proteomes" id="UP001156882"/>
    </source>
</evidence>
<feature type="transmembrane region" description="Helical" evidence="9">
    <location>
        <begin position="92"/>
        <end position="115"/>
    </location>
</feature>
<dbReference type="Pfam" id="PF00528">
    <property type="entry name" value="BPD_transp_1"/>
    <property type="match status" value="1"/>
</dbReference>
<feature type="transmembrane region" description="Helical" evidence="9">
    <location>
        <begin position="151"/>
        <end position="169"/>
    </location>
</feature>
<feature type="transmembrane region" description="Helical" evidence="9">
    <location>
        <begin position="127"/>
        <end position="145"/>
    </location>
</feature>
<keyword evidence="8 9" id="KW-0472">Membrane</keyword>
<protein>
    <submittedName>
        <fullName evidence="11">Permease</fullName>
    </submittedName>
</protein>
<dbReference type="PANTHER" id="PTHR43386">
    <property type="entry name" value="OLIGOPEPTIDE TRANSPORT SYSTEM PERMEASE PROTEIN APPC"/>
    <property type="match status" value="1"/>
</dbReference>
<evidence type="ECO:0000313" key="11">
    <source>
        <dbReference type="EMBL" id="GLS19157.1"/>
    </source>
</evidence>
<feature type="transmembrane region" description="Helical" evidence="9">
    <location>
        <begin position="28"/>
        <end position="49"/>
    </location>
</feature>
<keyword evidence="7 9" id="KW-1133">Transmembrane helix</keyword>
<keyword evidence="6" id="KW-0653">Protein transport</keyword>
<dbReference type="Gene3D" id="1.10.3720.10">
    <property type="entry name" value="MetI-like"/>
    <property type="match status" value="1"/>
</dbReference>
<keyword evidence="3" id="KW-1003">Cell membrane</keyword>
<evidence type="ECO:0000256" key="6">
    <source>
        <dbReference type="ARBA" id="ARBA00022927"/>
    </source>
</evidence>
<proteinExistence type="inferred from homology"/>
<evidence type="ECO:0000256" key="3">
    <source>
        <dbReference type="ARBA" id="ARBA00022475"/>
    </source>
</evidence>
<dbReference type="RefSeq" id="WP_284312033.1">
    <property type="nucleotide sequence ID" value="NZ_BSPC01000021.1"/>
</dbReference>
<evidence type="ECO:0000259" key="10">
    <source>
        <dbReference type="PROSITE" id="PS50928"/>
    </source>
</evidence>
<dbReference type="InterPro" id="IPR050366">
    <property type="entry name" value="BP-dependent_transpt_permease"/>
</dbReference>
<feature type="transmembrane region" description="Helical" evidence="9">
    <location>
        <begin position="201"/>
        <end position="234"/>
    </location>
</feature>
<comment type="caution">
    <text evidence="11">The sequence shown here is derived from an EMBL/GenBank/DDBJ whole genome shotgun (WGS) entry which is preliminary data.</text>
</comment>
<feature type="transmembrane region" description="Helical" evidence="9">
    <location>
        <begin position="254"/>
        <end position="275"/>
    </location>
</feature>
<evidence type="ECO:0000256" key="9">
    <source>
        <dbReference type="RuleBase" id="RU363032"/>
    </source>
</evidence>
<evidence type="ECO:0000256" key="5">
    <source>
        <dbReference type="ARBA" id="ARBA00022856"/>
    </source>
</evidence>
<evidence type="ECO:0000256" key="4">
    <source>
        <dbReference type="ARBA" id="ARBA00022692"/>
    </source>
</evidence>
<keyword evidence="2 9" id="KW-0813">Transport</keyword>
<name>A0ABQ6CFL6_9HYPH</name>
<accession>A0ABQ6CFL6</accession>
<sequence>MTGRPSPDTLPARPRFNWRDFFRRAGRLESIGIVGVPVVTVVAVLAPWITPFDPQLRVAGAYLPPSAGHWFGTDEIGRDLFSRAILGVQYTWLPGLAVIGFSLTLGSLVGLISGLMGDKVDLVMMRIVDLFIVLPATLIALAVVASLGPGLVNTMIALAIFWWPWYARISRDEIRRLKARPHVEAARIAGVRGPRLLWRYLLPGVVPALLIGASLDVANVIMTMSLMSFLGLGLPAPAPELGAMTSRTLDSLTVHWWLPILPAAIIFFLCLLANLAGDGIRAALRGA</sequence>
<comment type="similarity">
    <text evidence="9">Belongs to the binding-protein-dependent transport system permease family.</text>
</comment>
<evidence type="ECO:0000256" key="7">
    <source>
        <dbReference type="ARBA" id="ARBA00022989"/>
    </source>
</evidence>
<dbReference type="InterPro" id="IPR000515">
    <property type="entry name" value="MetI-like"/>
</dbReference>